<dbReference type="SUPFAM" id="SSF63707">
    <property type="entry name" value="Ganglioside M2 (gm2) activator"/>
    <property type="match status" value="1"/>
</dbReference>
<protein>
    <submittedName>
        <fullName evidence="5">Ganglioside GM2 activator-like</fullName>
    </submittedName>
</protein>
<dbReference type="Proteomes" id="UP001165740">
    <property type="component" value="Chromosome 6"/>
</dbReference>
<sequence>MAKNVTLLLITAIVLTLLASGQCLHVTSCSKDPSTDVIIIKSLNAVPTPIKIPGELSLSISAEVNQPITGELRVDVTLSRNVGGMWIDVPCMSTPHGDLGSCTYRDFCHLLKNINGTCPKILVDNGIPCSCPIASATYTIPQVTIPLDIKNFGLRTVIGGEYQASIRVTDTSTLTEIVCFDVEAEISEPSTRNLVRSIGQFFVNLFGR</sequence>
<dbReference type="InterPro" id="IPR036846">
    <property type="entry name" value="GM2-AP_sf"/>
</dbReference>
<dbReference type="PANTHER" id="PTHR17357:SF0">
    <property type="entry name" value="GANGLIOSIDE GM2 ACTIVATOR"/>
    <property type="match status" value="1"/>
</dbReference>
<dbReference type="KEGG" id="bgt:106050947"/>
<dbReference type="OMA" id="VQIRIAY"/>
<dbReference type="GO" id="GO:0008047">
    <property type="term" value="F:enzyme activator activity"/>
    <property type="evidence" value="ECO:0007669"/>
    <property type="project" value="InterPro"/>
</dbReference>
<dbReference type="GeneID" id="106050947"/>
<evidence type="ECO:0000313" key="4">
    <source>
        <dbReference type="Proteomes" id="UP001165740"/>
    </source>
</evidence>
<proteinExistence type="predicted"/>
<dbReference type="GO" id="GO:0009898">
    <property type="term" value="C:cytoplasmic side of plasma membrane"/>
    <property type="evidence" value="ECO:0007669"/>
    <property type="project" value="TreeGrafter"/>
</dbReference>
<feature type="chain" id="PRO_5040907719" evidence="2">
    <location>
        <begin position="24"/>
        <end position="208"/>
    </location>
</feature>
<keyword evidence="1 2" id="KW-0732">Signal</keyword>
<organism evidence="4 5">
    <name type="scientific">Biomphalaria glabrata</name>
    <name type="common">Bloodfluke planorb</name>
    <name type="synonym">Freshwater snail</name>
    <dbReference type="NCBI Taxonomy" id="6526"/>
    <lineage>
        <taxon>Eukaryota</taxon>
        <taxon>Metazoa</taxon>
        <taxon>Spiralia</taxon>
        <taxon>Lophotrochozoa</taxon>
        <taxon>Mollusca</taxon>
        <taxon>Gastropoda</taxon>
        <taxon>Heterobranchia</taxon>
        <taxon>Euthyneura</taxon>
        <taxon>Panpulmonata</taxon>
        <taxon>Hygrophila</taxon>
        <taxon>Lymnaeoidea</taxon>
        <taxon>Planorbidae</taxon>
        <taxon>Biomphalaria</taxon>
    </lineage>
</organism>
<dbReference type="RefSeq" id="XP_013061493.2">
    <property type="nucleotide sequence ID" value="XM_013206039.2"/>
</dbReference>
<feature type="signal peptide" evidence="2">
    <location>
        <begin position="1"/>
        <end position="23"/>
    </location>
</feature>
<dbReference type="OrthoDB" id="6409159at2759"/>
<dbReference type="GO" id="GO:0006689">
    <property type="term" value="P:ganglioside catabolic process"/>
    <property type="evidence" value="ECO:0007669"/>
    <property type="project" value="InterPro"/>
</dbReference>
<dbReference type="InterPro" id="IPR003172">
    <property type="entry name" value="ML_dom"/>
</dbReference>
<feature type="domain" description="MD-2-related lipid-recognition" evidence="3">
    <location>
        <begin position="25"/>
        <end position="186"/>
    </location>
</feature>
<evidence type="ECO:0000313" key="5">
    <source>
        <dbReference type="RefSeq" id="XP_013061493.2"/>
    </source>
</evidence>
<keyword evidence="4" id="KW-1185">Reference proteome</keyword>
<evidence type="ECO:0000259" key="3">
    <source>
        <dbReference type="Pfam" id="PF02221"/>
    </source>
</evidence>
<dbReference type="Gene3D" id="2.70.220.10">
    <property type="entry name" value="Ganglioside GM2 activator"/>
    <property type="match status" value="1"/>
</dbReference>
<reference evidence="5" key="1">
    <citation type="submission" date="2025-08" db="UniProtKB">
        <authorList>
            <consortium name="RefSeq"/>
        </authorList>
    </citation>
    <scope>IDENTIFICATION</scope>
</reference>
<accession>A0A9U8DV53</accession>
<dbReference type="GO" id="GO:0005319">
    <property type="term" value="F:lipid transporter activity"/>
    <property type="evidence" value="ECO:0007669"/>
    <property type="project" value="TreeGrafter"/>
</dbReference>
<dbReference type="PANTHER" id="PTHR17357">
    <property type="entry name" value="GM2 GANGLIOSIDE ACTIVATOR PROTEIN"/>
    <property type="match status" value="1"/>
</dbReference>
<evidence type="ECO:0000256" key="1">
    <source>
        <dbReference type="ARBA" id="ARBA00022729"/>
    </source>
</evidence>
<gene>
    <name evidence="5" type="primary">LOC106050947</name>
</gene>
<dbReference type="InterPro" id="IPR028996">
    <property type="entry name" value="GM2-AP"/>
</dbReference>
<dbReference type="Pfam" id="PF02221">
    <property type="entry name" value="E1_DerP2_DerF2"/>
    <property type="match status" value="1"/>
</dbReference>
<evidence type="ECO:0000256" key="2">
    <source>
        <dbReference type="SAM" id="SignalP"/>
    </source>
</evidence>
<name>A0A9U8DV53_BIOGL</name>
<dbReference type="AlphaFoldDB" id="A0A9U8DV53"/>